<dbReference type="AlphaFoldDB" id="A0A4Q2DRS9"/>
<accession>A0A4Q2DRS9</accession>
<dbReference type="OrthoDB" id="10673110at2759"/>
<organism evidence="2 3">
    <name type="scientific">Candolleomyces aberdarensis</name>
    <dbReference type="NCBI Taxonomy" id="2316362"/>
    <lineage>
        <taxon>Eukaryota</taxon>
        <taxon>Fungi</taxon>
        <taxon>Dikarya</taxon>
        <taxon>Basidiomycota</taxon>
        <taxon>Agaricomycotina</taxon>
        <taxon>Agaricomycetes</taxon>
        <taxon>Agaricomycetidae</taxon>
        <taxon>Agaricales</taxon>
        <taxon>Agaricineae</taxon>
        <taxon>Psathyrellaceae</taxon>
        <taxon>Candolleomyces</taxon>
    </lineage>
</organism>
<evidence type="ECO:0000313" key="2">
    <source>
        <dbReference type="EMBL" id="RXW22733.1"/>
    </source>
</evidence>
<keyword evidence="3" id="KW-1185">Reference proteome</keyword>
<feature type="compositionally biased region" description="Basic and acidic residues" evidence="1">
    <location>
        <begin position="40"/>
        <end position="66"/>
    </location>
</feature>
<evidence type="ECO:0000256" key="1">
    <source>
        <dbReference type="SAM" id="MobiDB-lite"/>
    </source>
</evidence>
<gene>
    <name evidence="2" type="ORF">EST38_g3113</name>
</gene>
<feature type="compositionally biased region" description="Basic and acidic residues" evidence="1">
    <location>
        <begin position="1"/>
        <end position="12"/>
    </location>
</feature>
<feature type="region of interest" description="Disordered" evidence="1">
    <location>
        <begin position="1"/>
        <end position="85"/>
    </location>
</feature>
<feature type="compositionally biased region" description="Basic and acidic residues" evidence="1">
    <location>
        <begin position="221"/>
        <end position="233"/>
    </location>
</feature>
<sequence>MLHELEGSRRESGGFTEADTGGRIQAAGGGVGGGAGQRAHSPDQADKIERKPQAKQREAEREHSEASESQQPDRQGDKQSPEKVAQIECEERDREMQAVPIHEITKKWKATLQSRIDQEIGILVQLNTQWFEDKLLKVKEDHKPHFQNELENIQHSLDMLRNLSLEMLGGDMSEMVVLVDRGSADVANAESDKGEDREEDGAADIHLPGPREDPPAIEPGLRQEEVRRLPRKW</sequence>
<proteinExistence type="predicted"/>
<reference evidence="2 3" key="1">
    <citation type="submission" date="2019-01" db="EMBL/GenBank/DDBJ databases">
        <title>Draft genome sequence of Psathyrella aberdarensis IHI B618.</title>
        <authorList>
            <person name="Buettner E."/>
            <person name="Kellner H."/>
        </authorList>
    </citation>
    <scope>NUCLEOTIDE SEQUENCE [LARGE SCALE GENOMIC DNA]</scope>
    <source>
        <strain evidence="2 3">IHI B618</strain>
    </source>
</reference>
<evidence type="ECO:0000313" key="3">
    <source>
        <dbReference type="Proteomes" id="UP000290288"/>
    </source>
</evidence>
<name>A0A4Q2DRS9_9AGAR</name>
<dbReference type="EMBL" id="SDEE01000062">
    <property type="protein sequence ID" value="RXW22733.1"/>
    <property type="molecule type" value="Genomic_DNA"/>
</dbReference>
<protein>
    <submittedName>
        <fullName evidence="2">Uncharacterized protein</fullName>
    </submittedName>
</protein>
<feature type="region of interest" description="Disordered" evidence="1">
    <location>
        <begin position="186"/>
        <end position="233"/>
    </location>
</feature>
<dbReference type="Proteomes" id="UP000290288">
    <property type="component" value="Unassembled WGS sequence"/>
</dbReference>
<comment type="caution">
    <text evidence="2">The sequence shown here is derived from an EMBL/GenBank/DDBJ whole genome shotgun (WGS) entry which is preliminary data.</text>
</comment>
<feature type="compositionally biased region" description="Gly residues" evidence="1">
    <location>
        <begin position="27"/>
        <end position="36"/>
    </location>
</feature>